<dbReference type="InParanoid" id="D6W871"/>
<gene>
    <name evidence="1" type="primary">GLEAN_04805</name>
    <name evidence="1" type="ORF">TcasGA2_TC004805</name>
</gene>
<reference evidence="1 2" key="1">
    <citation type="journal article" date="2008" name="Nature">
        <title>The genome of the model beetle and pest Tribolium castaneum.</title>
        <authorList>
            <consortium name="Tribolium Genome Sequencing Consortium"/>
            <person name="Richards S."/>
            <person name="Gibbs R.A."/>
            <person name="Weinstock G.M."/>
            <person name="Brown S.J."/>
            <person name="Denell R."/>
            <person name="Beeman R.W."/>
            <person name="Gibbs R."/>
            <person name="Beeman R.W."/>
            <person name="Brown S.J."/>
            <person name="Bucher G."/>
            <person name="Friedrich M."/>
            <person name="Grimmelikhuijzen C.J."/>
            <person name="Klingler M."/>
            <person name="Lorenzen M."/>
            <person name="Richards S."/>
            <person name="Roth S."/>
            <person name="Schroder R."/>
            <person name="Tautz D."/>
            <person name="Zdobnov E.M."/>
            <person name="Muzny D."/>
            <person name="Gibbs R.A."/>
            <person name="Weinstock G.M."/>
            <person name="Attaway T."/>
            <person name="Bell S."/>
            <person name="Buhay C.J."/>
            <person name="Chandrabose M.N."/>
            <person name="Chavez D."/>
            <person name="Clerk-Blankenburg K.P."/>
            <person name="Cree A."/>
            <person name="Dao M."/>
            <person name="Davis C."/>
            <person name="Chacko J."/>
            <person name="Dinh H."/>
            <person name="Dugan-Rocha S."/>
            <person name="Fowler G."/>
            <person name="Garner T.T."/>
            <person name="Garnes J."/>
            <person name="Gnirke A."/>
            <person name="Hawes A."/>
            <person name="Hernandez J."/>
            <person name="Hines S."/>
            <person name="Holder M."/>
            <person name="Hume J."/>
            <person name="Jhangiani S.N."/>
            <person name="Joshi V."/>
            <person name="Khan Z.M."/>
            <person name="Jackson L."/>
            <person name="Kovar C."/>
            <person name="Kowis A."/>
            <person name="Lee S."/>
            <person name="Lewis L.R."/>
            <person name="Margolis J."/>
            <person name="Morgan M."/>
            <person name="Nazareth L.V."/>
            <person name="Nguyen N."/>
            <person name="Okwuonu G."/>
            <person name="Parker D."/>
            <person name="Richards S."/>
            <person name="Ruiz S.J."/>
            <person name="Santibanez J."/>
            <person name="Savard J."/>
            <person name="Scherer S.E."/>
            <person name="Schneider B."/>
            <person name="Sodergren E."/>
            <person name="Tautz D."/>
            <person name="Vattahil S."/>
            <person name="Villasana D."/>
            <person name="White C.S."/>
            <person name="Wright R."/>
            <person name="Park Y."/>
            <person name="Beeman R.W."/>
            <person name="Lord J."/>
            <person name="Oppert B."/>
            <person name="Lorenzen M."/>
            <person name="Brown S."/>
            <person name="Wang L."/>
            <person name="Savard J."/>
            <person name="Tautz D."/>
            <person name="Richards S."/>
            <person name="Weinstock G."/>
            <person name="Gibbs R.A."/>
            <person name="Liu Y."/>
            <person name="Worley K."/>
            <person name="Weinstock G."/>
            <person name="Elsik C.G."/>
            <person name="Reese J.T."/>
            <person name="Elhaik E."/>
            <person name="Landan G."/>
            <person name="Graur D."/>
            <person name="Arensburger P."/>
            <person name="Atkinson P."/>
            <person name="Beeman R.W."/>
            <person name="Beidler J."/>
            <person name="Brown S.J."/>
            <person name="Demuth J.P."/>
            <person name="Drury D.W."/>
            <person name="Du Y.Z."/>
            <person name="Fujiwara H."/>
            <person name="Lorenzen M."/>
            <person name="Maselli V."/>
            <person name="Osanai M."/>
            <person name="Park Y."/>
            <person name="Robertson H.M."/>
            <person name="Tu Z."/>
            <person name="Wang J.J."/>
            <person name="Wang S."/>
            <person name="Richards S."/>
            <person name="Song H."/>
            <person name="Zhang L."/>
            <person name="Sodergren E."/>
            <person name="Werner D."/>
            <person name="Stanke M."/>
            <person name="Morgenstern B."/>
            <person name="Solovyev V."/>
            <person name="Kosarev P."/>
            <person name="Brown G."/>
            <person name="Chen H.C."/>
            <person name="Ermolaeva O."/>
            <person name="Hlavina W."/>
            <person name="Kapustin Y."/>
            <person name="Kiryutin B."/>
            <person name="Kitts P."/>
            <person name="Maglott D."/>
            <person name="Pruitt K."/>
            <person name="Sapojnikov V."/>
            <person name="Souvorov A."/>
            <person name="Mackey A.J."/>
            <person name="Waterhouse R.M."/>
            <person name="Wyder S."/>
            <person name="Zdobnov E.M."/>
            <person name="Zdobnov E.M."/>
            <person name="Wyder S."/>
            <person name="Kriventseva E.V."/>
            <person name="Kadowaki T."/>
            <person name="Bork P."/>
            <person name="Aranda M."/>
            <person name="Bao R."/>
            <person name="Beermann A."/>
            <person name="Berns N."/>
            <person name="Bolognesi R."/>
            <person name="Bonneton F."/>
            <person name="Bopp D."/>
            <person name="Brown S.J."/>
            <person name="Bucher G."/>
            <person name="Butts T."/>
            <person name="Chaumot A."/>
            <person name="Denell R.E."/>
            <person name="Ferrier D.E."/>
            <person name="Friedrich M."/>
            <person name="Gordon C.M."/>
            <person name="Jindra M."/>
            <person name="Klingler M."/>
            <person name="Lan Q."/>
            <person name="Lattorff H.M."/>
            <person name="Laudet V."/>
            <person name="von Levetsow C."/>
            <person name="Liu Z."/>
            <person name="Lutz R."/>
            <person name="Lynch J.A."/>
            <person name="da Fonseca R.N."/>
            <person name="Posnien N."/>
            <person name="Reuter R."/>
            <person name="Roth S."/>
            <person name="Savard J."/>
            <person name="Schinko J.B."/>
            <person name="Schmitt C."/>
            <person name="Schoppmeier M."/>
            <person name="Schroder R."/>
            <person name="Shippy T.D."/>
            <person name="Simonnet F."/>
            <person name="Marques-Souza H."/>
            <person name="Tautz D."/>
            <person name="Tomoyasu Y."/>
            <person name="Trauner J."/>
            <person name="Van der Zee M."/>
            <person name="Vervoort M."/>
            <person name="Wittkopp N."/>
            <person name="Wimmer E.A."/>
            <person name="Yang X."/>
            <person name="Jones A.K."/>
            <person name="Sattelle D.B."/>
            <person name="Ebert P.R."/>
            <person name="Nelson D."/>
            <person name="Scott J.G."/>
            <person name="Beeman R.W."/>
            <person name="Muthukrishnan S."/>
            <person name="Kramer K.J."/>
            <person name="Arakane Y."/>
            <person name="Beeman R.W."/>
            <person name="Zhu Q."/>
            <person name="Hogenkamp D."/>
            <person name="Dixit R."/>
            <person name="Oppert B."/>
            <person name="Jiang H."/>
            <person name="Zou Z."/>
            <person name="Marshall J."/>
            <person name="Elpidina E."/>
            <person name="Vinokurov K."/>
            <person name="Oppert C."/>
            <person name="Zou Z."/>
            <person name="Evans J."/>
            <person name="Lu Z."/>
            <person name="Zhao P."/>
            <person name="Sumathipala N."/>
            <person name="Altincicek B."/>
            <person name="Vilcinskas A."/>
            <person name="Williams M."/>
            <person name="Hultmark D."/>
            <person name="Hetru C."/>
            <person name="Jiang H."/>
            <person name="Grimmelikhuijzen C.J."/>
            <person name="Hauser F."/>
            <person name="Cazzamali G."/>
            <person name="Williamson M."/>
            <person name="Park Y."/>
            <person name="Li B."/>
            <person name="Tanaka Y."/>
            <person name="Predel R."/>
            <person name="Neupert S."/>
            <person name="Schachtner J."/>
            <person name="Verleyen P."/>
            <person name="Raible F."/>
            <person name="Bork P."/>
            <person name="Friedrich M."/>
            <person name="Walden K.K."/>
            <person name="Robertson H.M."/>
            <person name="Angeli S."/>
            <person name="Foret S."/>
            <person name="Bucher G."/>
            <person name="Schuetz S."/>
            <person name="Maleszka R."/>
            <person name="Wimmer E.A."/>
            <person name="Beeman R.W."/>
            <person name="Lorenzen M."/>
            <person name="Tomoyasu Y."/>
            <person name="Miller S.C."/>
            <person name="Grossmann D."/>
            <person name="Bucher G."/>
        </authorList>
    </citation>
    <scope>NUCLEOTIDE SEQUENCE [LARGE SCALE GENOMIC DNA]</scope>
    <source>
        <strain evidence="1 2">Georgia GA2</strain>
    </source>
</reference>
<organism evidence="1 2">
    <name type="scientific">Tribolium castaneum</name>
    <name type="common">Red flour beetle</name>
    <dbReference type="NCBI Taxonomy" id="7070"/>
    <lineage>
        <taxon>Eukaryota</taxon>
        <taxon>Metazoa</taxon>
        <taxon>Ecdysozoa</taxon>
        <taxon>Arthropoda</taxon>
        <taxon>Hexapoda</taxon>
        <taxon>Insecta</taxon>
        <taxon>Pterygota</taxon>
        <taxon>Neoptera</taxon>
        <taxon>Endopterygota</taxon>
        <taxon>Coleoptera</taxon>
        <taxon>Polyphaga</taxon>
        <taxon>Cucujiformia</taxon>
        <taxon>Tenebrionidae</taxon>
        <taxon>Tenebrionidae incertae sedis</taxon>
        <taxon>Tribolium</taxon>
    </lineage>
</organism>
<evidence type="ECO:0000313" key="2">
    <source>
        <dbReference type="Proteomes" id="UP000007266"/>
    </source>
</evidence>
<reference evidence="1 2" key="2">
    <citation type="journal article" date="2010" name="Nucleic Acids Res.">
        <title>BeetleBase in 2010: revisions to provide comprehensive genomic information for Tribolium castaneum.</title>
        <authorList>
            <person name="Kim H.S."/>
            <person name="Murphy T."/>
            <person name="Xia J."/>
            <person name="Caragea D."/>
            <person name="Park Y."/>
            <person name="Beeman R.W."/>
            <person name="Lorenzen M.D."/>
            <person name="Butcher S."/>
            <person name="Manak J.R."/>
            <person name="Brown S.J."/>
        </authorList>
    </citation>
    <scope>GENOME REANNOTATION</scope>
    <source>
        <strain evidence="1 2">Georgia GA2</strain>
    </source>
</reference>
<evidence type="ECO:0000313" key="1">
    <source>
        <dbReference type="EMBL" id="EFA11197.1"/>
    </source>
</evidence>
<dbReference type="Proteomes" id="UP000007266">
    <property type="component" value="Linkage group 1"/>
</dbReference>
<dbReference type="HOGENOM" id="CLU_2999081_0_0_1"/>
<sequence length="57" mass="7063">MTRRHLQRLTEGVYHFSRRTQSTVELWYPWKGYGQEESPRYRYGLFDEIIDQLAKRL</sequence>
<name>D6W871_TRICA</name>
<protein>
    <submittedName>
        <fullName evidence="1">Uncharacterized protein</fullName>
    </submittedName>
</protein>
<accession>D6W871</accession>
<proteinExistence type="predicted"/>
<dbReference type="EMBL" id="KQ971307">
    <property type="protein sequence ID" value="EFA11197.1"/>
    <property type="molecule type" value="Genomic_DNA"/>
</dbReference>
<keyword evidence="2" id="KW-1185">Reference proteome</keyword>
<dbReference type="AlphaFoldDB" id="D6W871"/>